<reference evidence="5" key="1">
    <citation type="journal article" date="2021" name="Nat. Commun.">
        <title>Genetic determinants of endophytism in the Arabidopsis root mycobiome.</title>
        <authorList>
            <person name="Mesny F."/>
            <person name="Miyauchi S."/>
            <person name="Thiergart T."/>
            <person name="Pickel B."/>
            <person name="Atanasova L."/>
            <person name="Karlsson M."/>
            <person name="Huettel B."/>
            <person name="Barry K.W."/>
            <person name="Haridas S."/>
            <person name="Chen C."/>
            <person name="Bauer D."/>
            <person name="Andreopoulos W."/>
            <person name="Pangilinan J."/>
            <person name="LaButti K."/>
            <person name="Riley R."/>
            <person name="Lipzen A."/>
            <person name="Clum A."/>
            <person name="Drula E."/>
            <person name="Henrissat B."/>
            <person name="Kohler A."/>
            <person name="Grigoriev I.V."/>
            <person name="Martin F.M."/>
            <person name="Hacquard S."/>
        </authorList>
    </citation>
    <scope>NUCLEOTIDE SEQUENCE</scope>
    <source>
        <strain evidence="5">FSSC 5 MPI-SDFR-AT-0091</strain>
    </source>
</reference>
<keyword evidence="1" id="KW-0560">Oxidoreductase</keyword>
<dbReference type="InterPro" id="IPR039697">
    <property type="entry name" value="Alcohol_dehydrogenase_Fe"/>
</dbReference>
<name>A0A9P9G174_FUSSL</name>
<sequence>MDPFEHNAYQIRVIFGTGTVQRLPDELARLDVNNPLILSTPEQAWQAENLRKLIKGSAERVFTGATMHTPVDVTMRALQLATTHRVDSLVSVGGGSTIGLGKALALRTGMPHICIPTTYAGSEMTPILGQTEGGRKTTQRDPRIVPTAVIYDVGLTMTLPPGLTATSGVNAIAHAAEALYATDANPVTSLLAVEAIRSLAGALPDLVRKPDDTAARAKALYGAWLCGICCGLAMGLHHKLCHTLGGMLNLPHAETHTILLPHTLSYNSPAIPEIMDKLAGALPDSDGDPIRGLNLLLQRLGVKRALKDLGMKEESIARAAKEATANAYANPREILEDPIKALIQRAWAGEDAKADL</sequence>
<dbReference type="InterPro" id="IPR034786">
    <property type="entry name" value="MAR"/>
</dbReference>
<dbReference type="Gene3D" id="1.20.1090.10">
    <property type="entry name" value="Dehydroquinate synthase-like - alpha domain"/>
    <property type="match status" value="1"/>
</dbReference>
<accession>A0A9P9G174</accession>
<evidence type="ECO:0000313" key="5">
    <source>
        <dbReference type="EMBL" id="KAH7230333.1"/>
    </source>
</evidence>
<dbReference type="GO" id="GO:0018506">
    <property type="term" value="F:maleylacetate reductase activity"/>
    <property type="evidence" value="ECO:0007669"/>
    <property type="project" value="InterPro"/>
</dbReference>
<protein>
    <recommendedName>
        <fullName evidence="7">Maleylacetate reductase</fullName>
    </recommendedName>
</protein>
<gene>
    <name evidence="5" type="ORF">B0J15DRAFT_530709</name>
</gene>
<dbReference type="InterPro" id="IPR001670">
    <property type="entry name" value="ADH_Fe/GldA"/>
</dbReference>
<dbReference type="GO" id="GO:0005739">
    <property type="term" value="C:mitochondrion"/>
    <property type="evidence" value="ECO:0007669"/>
    <property type="project" value="TreeGrafter"/>
</dbReference>
<comment type="caution">
    <text evidence="5">The sequence shown here is derived from an EMBL/GenBank/DDBJ whole genome shotgun (WGS) entry which is preliminary data.</text>
</comment>
<dbReference type="SUPFAM" id="SSF56796">
    <property type="entry name" value="Dehydroquinate synthase-like"/>
    <property type="match status" value="1"/>
</dbReference>
<dbReference type="Pfam" id="PF25137">
    <property type="entry name" value="ADH_Fe_C"/>
    <property type="match status" value="1"/>
</dbReference>
<keyword evidence="2" id="KW-0520">NAD</keyword>
<evidence type="ECO:0000313" key="6">
    <source>
        <dbReference type="Proteomes" id="UP000736672"/>
    </source>
</evidence>
<dbReference type="PANTHER" id="PTHR11496:SF105">
    <property type="entry name" value="REDUCTASE, PUTATIVE (AFU_ORTHOLOGUE AFUA_6G07090)-RELATED"/>
    <property type="match status" value="1"/>
</dbReference>
<dbReference type="CDD" id="cd08177">
    <property type="entry name" value="MAR"/>
    <property type="match status" value="1"/>
</dbReference>
<dbReference type="Proteomes" id="UP000736672">
    <property type="component" value="Unassembled WGS sequence"/>
</dbReference>
<dbReference type="GO" id="GO:0046872">
    <property type="term" value="F:metal ion binding"/>
    <property type="evidence" value="ECO:0007669"/>
    <property type="project" value="InterPro"/>
</dbReference>
<dbReference type="AlphaFoldDB" id="A0A9P9G174"/>
<feature type="domain" description="Fe-containing alcohol dehydrogenase-like C-terminal" evidence="4">
    <location>
        <begin position="164"/>
        <end position="347"/>
    </location>
</feature>
<dbReference type="EMBL" id="JAGTJS010000038">
    <property type="protein sequence ID" value="KAH7230333.1"/>
    <property type="molecule type" value="Genomic_DNA"/>
</dbReference>
<dbReference type="Pfam" id="PF00465">
    <property type="entry name" value="Fe-ADH"/>
    <property type="match status" value="1"/>
</dbReference>
<evidence type="ECO:0000256" key="2">
    <source>
        <dbReference type="ARBA" id="ARBA00023027"/>
    </source>
</evidence>
<evidence type="ECO:0000256" key="1">
    <source>
        <dbReference type="ARBA" id="ARBA00023002"/>
    </source>
</evidence>
<dbReference type="Gene3D" id="3.40.50.1970">
    <property type="match status" value="1"/>
</dbReference>
<proteinExistence type="predicted"/>
<keyword evidence="6" id="KW-1185">Reference proteome</keyword>
<evidence type="ECO:0000259" key="4">
    <source>
        <dbReference type="Pfam" id="PF25137"/>
    </source>
</evidence>
<feature type="domain" description="Alcohol dehydrogenase iron-type/glycerol dehydrogenase GldA" evidence="3">
    <location>
        <begin position="12"/>
        <end position="152"/>
    </location>
</feature>
<dbReference type="OrthoDB" id="3360544at2759"/>
<dbReference type="InterPro" id="IPR056798">
    <property type="entry name" value="ADH_Fe_C"/>
</dbReference>
<evidence type="ECO:0008006" key="7">
    <source>
        <dbReference type="Google" id="ProtNLM"/>
    </source>
</evidence>
<dbReference type="PANTHER" id="PTHR11496">
    <property type="entry name" value="ALCOHOL DEHYDROGENASE"/>
    <property type="match status" value="1"/>
</dbReference>
<organism evidence="5 6">
    <name type="scientific">Fusarium solani</name>
    <name type="common">Filamentous fungus</name>
    <dbReference type="NCBI Taxonomy" id="169388"/>
    <lineage>
        <taxon>Eukaryota</taxon>
        <taxon>Fungi</taxon>
        <taxon>Dikarya</taxon>
        <taxon>Ascomycota</taxon>
        <taxon>Pezizomycotina</taxon>
        <taxon>Sordariomycetes</taxon>
        <taxon>Hypocreomycetidae</taxon>
        <taxon>Hypocreales</taxon>
        <taxon>Nectriaceae</taxon>
        <taxon>Fusarium</taxon>
        <taxon>Fusarium solani species complex</taxon>
    </lineage>
</organism>
<evidence type="ECO:0000259" key="3">
    <source>
        <dbReference type="Pfam" id="PF00465"/>
    </source>
</evidence>
<dbReference type="GO" id="GO:0004022">
    <property type="term" value="F:alcohol dehydrogenase (NAD+) activity"/>
    <property type="evidence" value="ECO:0007669"/>
    <property type="project" value="TreeGrafter"/>
</dbReference>